<feature type="region of interest" description="Disordered" evidence="1">
    <location>
        <begin position="456"/>
        <end position="516"/>
    </location>
</feature>
<feature type="region of interest" description="Disordered" evidence="1">
    <location>
        <begin position="23"/>
        <end position="59"/>
    </location>
</feature>
<accession>A0A0G4ICH1</accession>
<sequence>MGGEFEKPAYICPPELRVRVRHEGQGSDRYKMEKPNLRPKNFEKARKNPRTLKRYPIPFDAKGPSALAEDLKLLKSFHGKVPEHTLTPSTTSSSSSTPSKSAVKKKQRRVTQLRLLDFLPPIEEEEEKLFFVEDDTAIAVSPSADVSALPSEDRQRSPLQNIHDDRDLQMDEEEEDSVTDEDEDEDGLFDPADFVCTPMNAPKHVVKKKERTFVPPKPKTTVTFPQKGAKPKHKAAKASLFQAESKPIAPTVHSTTTPDHLTVWNQRPVPSLLNPRRVVTCGCNGLSCEWVGSRGGCCYCNVVINRRGDGASWGLRPRIYCSWCRAAHRQDPLGSAERIRREQKEESADEDAQTPPQVSEVQQSQTELSISAPAVAVAAAVEAGPLPQQQVEEEEEEASPSPVVVVPRALSAISLSSLAGATEVSVSEWDRCSEVPSNFAPSASVWGALVGGEADEVPQRSLQQRREDGEEDEAGSVVGAFEVIGEEEEVGRGTGTGGGETDFGGFEVVDHSDSPDRMERVEMDGSVVLL</sequence>
<feature type="region of interest" description="Disordered" evidence="1">
    <location>
        <begin position="142"/>
        <end position="194"/>
    </location>
</feature>
<feature type="region of interest" description="Disordered" evidence="1">
    <location>
        <begin position="335"/>
        <end position="365"/>
    </location>
</feature>
<dbReference type="EMBL" id="CDMZ01005829">
    <property type="protein sequence ID" value="CEM54911.1"/>
    <property type="molecule type" value="Genomic_DNA"/>
</dbReference>
<protein>
    <submittedName>
        <fullName evidence="2">Uncharacterized protein</fullName>
    </submittedName>
</protein>
<proteinExistence type="predicted"/>
<dbReference type="VEuPathDB" id="CryptoDB:Cvel_13156"/>
<feature type="compositionally biased region" description="Basic and acidic residues" evidence="1">
    <location>
        <begin position="337"/>
        <end position="346"/>
    </location>
</feature>
<name>A0A0G4ICH1_9ALVE</name>
<feature type="compositionally biased region" description="Basic and acidic residues" evidence="1">
    <location>
        <begin position="23"/>
        <end position="46"/>
    </location>
</feature>
<feature type="compositionally biased region" description="Basic and acidic residues" evidence="1">
    <location>
        <begin position="151"/>
        <end position="169"/>
    </location>
</feature>
<feature type="compositionally biased region" description="Acidic residues" evidence="1">
    <location>
        <begin position="170"/>
        <end position="188"/>
    </location>
</feature>
<feature type="region of interest" description="Disordered" evidence="1">
    <location>
        <begin position="82"/>
        <end position="109"/>
    </location>
</feature>
<feature type="compositionally biased region" description="Gly residues" evidence="1">
    <location>
        <begin position="492"/>
        <end position="502"/>
    </location>
</feature>
<organism evidence="2">
    <name type="scientific">Chromera velia CCMP2878</name>
    <dbReference type="NCBI Taxonomy" id="1169474"/>
    <lineage>
        <taxon>Eukaryota</taxon>
        <taxon>Sar</taxon>
        <taxon>Alveolata</taxon>
        <taxon>Colpodellida</taxon>
        <taxon>Chromeraceae</taxon>
        <taxon>Chromera</taxon>
    </lineage>
</organism>
<reference evidence="2" key="1">
    <citation type="submission" date="2014-11" db="EMBL/GenBank/DDBJ databases">
        <authorList>
            <person name="Otto D Thomas"/>
            <person name="Naeem Raeece"/>
        </authorList>
    </citation>
    <scope>NUCLEOTIDE SEQUENCE</scope>
</reference>
<dbReference type="AlphaFoldDB" id="A0A0G4ICH1"/>
<evidence type="ECO:0000313" key="2">
    <source>
        <dbReference type="EMBL" id="CEM54911.1"/>
    </source>
</evidence>
<evidence type="ECO:0000256" key="1">
    <source>
        <dbReference type="SAM" id="MobiDB-lite"/>
    </source>
</evidence>
<feature type="compositionally biased region" description="Low complexity" evidence="1">
    <location>
        <begin position="87"/>
        <end position="99"/>
    </location>
</feature>
<feature type="compositionally biased region" description="Polar residues" evidence="1">
    <location>
        <begin position="354"/>
        <end position="365"/>
    </location>
</feature>
<gene>
    <name evidence="2" type="ORF">Cvel_13156</name>
</gene>